<name>A0ABS4X8G7_9MICO</name>
<proteinExistence type="predicted"/>
<keyword evidence="2" id="KW-1133">Transmembrane helix</keyword>
<evidence type="ECO:0000256" key="2">
    <source>
        <dbReference type="SAM" id="Phobius"/>
    </source>
</evidence>
<dbReference type="Pfam" id="PF10935">
    <property type="entry name" value="DUF2637"/>
    <property type="match status" value="1"/>
</dbReference>
<protein>
    <recommendedName>
        <fullName evidence="5">Excisionase</fullName>
    </recommendedName>
</protein>
<feature type="transmembrane region" description="Helical" evidence="2">
    <location>
        <begin position="93"/>
        <end position="112"/>
    </location>
</feature>
<keyword evidence="2" id="KW-0812">Transmembrane</keyword>
<reference evidence="3 4" key="1">
    <citation type="submission" date="2021-03" db="EMBL/GenBank/DDBJ databases">
        <title>Sequencing the genomes of 1000 actinobacteria strains.</title>
        <authorList>
            <person name="Klenk H.-P."/>
        </authorList>
    </citation>
    <scope>NUCLEOTIDE SEQUENCE [LARGE SCALE GENOMIC DNA]</scope>
    <source>
        <strain evidence="3 4">DSM 14566</strain>
    </source>
</reference>
<evidence type="ECO:0000313" key="3">
    <source>
        <dbReference type="EMBL" id="MBP2383994.1"/>
    </source>
</evidence>
<dbReference type="CDD" id="cd00093">
    <property type="entry name" value="HTH_XRE"/>
    <property type="match status" value="1"/>
</dbReference>
<dbReference type="EMBL" id="JAGIOD010000002">
    <property type="protein sequence ID" value="MBP2383994.1"/>
    <property type="molecule type" value="Genomic_DNA"/>
</dbReference>
<feature type="transmembrane region" description="Helical" evidence="2">
    <location>
        <begin position="64"/>
        <end position="87"/>
    </location>
</feature>
<feature type="region of interest" description="Disordered" evidence="1">
    <location>
        <begin position="124"/>
        <end position="159"/>
    </location>
</feature>
<evidence type="ECO:0000313" key="4">
    <source>
        <dbReference type="Proteomes" id="UP001519290"/>
    </source>
</evidence>
<keyword evidence="4" id="KW-1185">Reference proteome</keyword>
<dbReference type="Proteomes" id="UP001519290">
    <property type="component" value="Unassembled WGS sequence"/>
</dbReference>
<accession>A0ABS4X8G7</accession>
<dbReference type="InterPro" id="IPR021235">
    <property type="entry name" value="DUF2637"/>
</dbReference>
<dbReference type="SUPFAM" id="SSF46689">
    <property type="entry name" value="Homeodomain-like"/>
    <property type="match status" value="1"/>
</dbReference>
<dbReference type="Pfam" id="PF13384">
    <property type="entry name" value="HTH_23"/>
    <property type="match status" value="1"/>
</dbReference>
<feature type="transmembrane region" description="Helical" evidence="2">
    <location>
        <begin position="39"/>
        <end position="57"/>
    </location>
</feature>
<comment type="caution">
    <text evidence="3">The sequence shown here is derived from an EMBL/GenBank/DDBJ whole genome shotgun (WGS) entry which is preliminary data.</text>
</comment>
<organism evidence="3 4">
    <name type="scientific">Brachybacterium sacelli</name>
    <dbReference type="NCBI Taxonomy" id="173364"/>
    <lineage>
        <taxon>Bacteria</taxon>
        <taxon>Bacillati</taxon>
        <taxon>Actinomycetota</taxon>
        <taxon>Actinomycetes</taxon>
        <taxon>Micrococcales</taxon>
        <taxon>Dermabacteraceae</taxon>
        <taxon>Brachybacterium</taxon>
    </lineage>
</organism>
<evidence type="ECO:0000256" key="1">
    <source>
        <dbReference type="SAM" id="MobiDB-lite"/>
    </source>
</evidence>
<sequence length="232" mass="23718">MTAVSGTVFIAAGAFWLSFTALADLAARSGVGAGQAWAWPLIVDGIIVVATVAVVALAGQKTAWYPWVLLIGGAAVSVTANAIHAVVAADADVPGVLAASVAAVPPVVLLAITHLTVILTRPAPGTAGPDEASPGLATPSRAVRDAPEPSQPRELTAPRRADDFAHGAGANVPDTSTATAALERRNRAAELRRVGWSNKRIARELGVHPSTVGRWFAGAHLPDSNDGEEATR</sequence>
<dbReference type="InterPro" id="IPR001387">
    <property type="entry name" value="Cro/C1-type_HTH"/>
</dbReference>
<dbReference type="InterPro" id="IPR009057">
    <property type="entry name" value="Homeodomain-like_sf"/>
</dbReference>
<evidence type="ECO:0008006" key="5">
    <source>
        <dbReference type="Google" id="ProtNLM"/>
    </source>
</evidence>
<gene>
    <name evidence="3" type="ORF">JOF43_003983</name>
</gene>
<keyword evidence="2" id="KW-0472">Membrane</keyword>